<feature type="transmembrane region" description="Helical" evidence="1">
    <location>
        <begin position="120"/>
        <end position="146"/>
    </location>
</feature>
<keyword evidence="1" id="KW-1133">Transmembrane helix</keyword>
<sequence>MFFWALLSLMFAISFTLILASSPLTLGLWILFFALVISFNIGFMMSSWFAFIIFLIYVGGMLVMFAYFSALSPNQPLHMLKMLFMLLTTIGLIMFMSLPFNSLSFSFSNPTVSLSIMSLYITSNIPILLFMALVLFFILVAVVKIASINSGALRHFSFS</sequence>
<gene>
    <name evidence="2" type="primary">ND6</name>
</gene>
<reference evidence="2" key="1">
    <citation type="journal article" date="2018" name="Mol. Phylogenet. Evol.">
        <title>Phylogeny, evolution and mitochondrial gene order rearrangement in scale worms (Aphroditiformia, Annelida).</title>
        <authorList>
            <person name="Zhang Y."/>
            <person name="Sun J."/>
            <person name="Rouse G.W."/>
            <person name="Wiklund H."/>
            <person name="Pleijel F."/>
            <person name="Watanabe H.K."/>
            <person name="Chen C."/>
            <person name="Qian P.-Y."/>
            <person name="Qiu J.-W."/>
        </authorList>
    </citation>
    <scope>NUCLEOTIDE SEQUENCE</scope>
</reference>
<evidence type="ECO:0000313" key="2">
    <source>
        <dbReference type="EMBL" id="AVW86207.1"/>
    </source>
</evidence>
<geneLocation type="mitochondrion" evidence="2"/>
<proteinExistence type="predicted"/>
<name>A0A343W6I5_9ANNE</name>
<organism evidence="2">
    <name type="scientific">Pisione sp. YZ-2018</name>
    <dbReference type="NCBI Taxonomy" id="2153337"/>
    <lineage>
        <taxon>Eukaryota</taxon>
        <taxon>Metazoa</taxon>
        <taxon>Spiralia</taxon>
        <taxon>Lophotrochozoa</taxon>
        <taxon>Annelida</taxon>
        <taxon>Polychaeta</taxon>
        <taxon>Errantia</taxon>
        <taxon>Phyllodocida</taxon>
        <taxon>Pisionidae</taxon>
        <taxon>Pisione</taxon>
    </lineage>
</organism>
<dbReference type="AlphaFoldDB" id="A0A343W6I5"/>
<accession>A0A343W6I5</accession>
<dbReference type="EMBL" id="KY753836">
    <property type="protein sequence ID" value="AVW86207.1"/>
    <property type="molecule type" value="Genomic_DNA"/>
</dbReference>
<feature type="transmembrane region" description="Helical" evidence="1">
    <location>
        <begin position="79"/>
        <end position="100"/>
    </location>
</feature>
<evidence type="ECO:0000256" key="1">
    <source>
        <dbReference type="SAM" id="Phobius"/>
    </source>
</evidence>
<keyword evidence="1" id="KW-0812">Transmembrane</keyword>
<protein>
    <submittedName>
        <fullName evidence="2">NADH dehydrogenase subunit 6</fullName>
    </submittedName>
</protein>
<feature type="transmembrane region" description="Helical" evidence="1">
    <location>
        <begin position="30"/>
        <end position="58"/>
    </location>
</feature>
<keyword evidence="2" id="KW-0496">Mitochondrion</keyword>
<keyword evidence="1" id="KW-0472">Membrane</keyword>